<dbReference type="Gene3D" id="3.30.420.10">
    <property type="entry name" value="Ribonuclease H-like superfamily/Ribonuclease H"/>
    <property type="match status" value="1"/>
</dbReference>
<proteinExistence type="predicted"/>
<reference evidence="2 3" key="1">
    <citation type="submission" date="2022-01" db="EMBL/GenBank/DDBJ databases">
        <title>A chromosomal length assembly of Cordylochernes scorpioides.</title>
        <authorList>
            <person name="Zeh D."/>
            <person name="Zeh J."/>
        </authorList>
    </citation>
    <scope>NUCLEOTIDE SEQUENCE [LARGE SCALE GENOMIC DNA]</scope>
    <source>
        <strain evidence="2">IN4F17</strain>
        <tissue evidence="2">Whole Body</tissue>
    </source>
</reference>
<sequence length="197" mass="22627">MEFLSCHLSLSVREDEVISAAGAAARPTRGQIDVLRQFSSFPGVIENIKKSFLAILPKFDIIWPWIPSGPGVLFSAMSFDIYLYPIIKRVLKGRIFETIPEIKENTKNIFKSLKDEDFQRCFDIWKKRWNKCIDSDTKTSRPRRRRESEGRSIKAKDSARRTTTLPNPSSQSLRQGNGALPSVKHMCSWLGYDILKF</sequence>
<accession>A0ABY6LAS5</accession>
<dbReference type="EMBL" id="CP092877">
    <property type="protein sequence ID" value="UYV77542.1"/>
    <property type="molecule type" value="Genomic_DNA"/>
</dbReference>
<feature type="compositionally biased region" description="Polar residues" evidence="1">
    <location>
        <begin position="161"/>
        <end position="175"/>
    </location>
</feature>
<keyword evidence="3" id="KW-1185">Reference proteome</keyword>
<organism evidence="2 3">
    <name type="scientific">Cordylochernes scorpioides</name>
    <dbReference type="NCBI Taxonomy" id="51811"/>
    <lineage>
        <taxon>Eukaryota</taxon>
        <taxon>Metazoa</taxon>
        <taxon>Ecdysozoa</taxon>
        <taxon>Arthropoda</taxon>
        <taxon>Chelicerata</taxon>
        <taxon>Arachnida</taxon>
        <taxon>Pseudoscorpiones</taxon>
        <taxon>Cheliferoidea</taxon>
        <taxon>Chernetidae</taxon>
        <taxon>Cordylochernes</taxon>
    </lineage>
</organism>
<gene>
    <name evidence="2" type="ORF">LAZ67_15001425</name>
</gene>
<name>A0ABY6LAS5_9ARAC</name>
<feature type="region of interest" description="Disordered" evidence="1">
    <location>
        <begin position="136"/>
        <end position="177"/>
    </location>
</feature>
<evidence type="ECO:0000313" key="2">
    <source>
        <dbReference type="EMBL" id="UYV77542.1"/>
    </source>
</evidence>
<dbReference type="Proteomes" id="UP001235939">
    <property type="component" value="Chromosome 15"/>
</dbReference>
<evidence type="ECO:0000313" key="3">
    <source>
        <dbReference type="Proteomes" id="UP001235939"/>
    </source>
</evidence>
<protein>
    <submittedName>
        <fullName evidence="2">Uncharacterized protein</fullName>
    </submittedName>
</protein>
<dbReference type="InterPro" id="IPR036397">
    <property type="entry name" value="RNaseH_sf"/>
</dbReference>
<evidence type="ECO:0000256" key="1">
    <source>
        <dbReference type="SAM" id="MobiDB-lite"/>
    </source>
</evidence>
<feature type="compositionally biased region" description="Basic and acidic residues" evidence="1">
    <location>
        <begin position="146"/>
        <end position="160"/>
    </location>
</feature>